<gene>
    <name evidence="1" type="ORF">SteCoe_20326</name>
</gene>
<protein>
    <submittedName>
        <fullName evidence="1">Uncharacterized protein</fullName>
    </submittedName>
</protein>
<dbReference type="AlphaFoldDB" id="A0A1R2BS18"/>
<evidence type="ECO:0000313" key="1">
    <source>
        <dbReference type="EMBL" id="OMJ79598.1"/>
    </source>
</evidence>
<proteinExistence type="predicted"/>
<accession>A0A1R2BS18</accession>
<keyword evidence="2" id="KW-1185">Reference proteome</keyword>
<sequence>MGLKSKVEIEGCRILNKQGQEQNGRQKSLPRYREQDISKAYSRFYVETLQMSKKIDDWARKSYSPKLSLEVAEKIDENKALIIMKARQDQCKAIENDINYKQFLEAKATSKYQLEQINTKKKSYGQLAKEDKNYNNQLKERDKFISQLMEIEKIRNMEIGKNYLQALKLQIEEKKQRKVMIKRIDSANKKLFSLDSDQRSLSPFIHPILANETSKRSRSPSNFLAQYGNFMLLRGKNN</sequence>
<organism evidence="1 2">
    <name type="scientific">Stentor coeruleus</name>
    <dbReference type="NCBI Taxonomy" id="5963"/>
    <lineage>
        <taxon>Eukaryota</taxon>
        <taxon>Sar</taxon>
        <taxon>Alveolata</taxon>
        <taxon>Ciliophora</taxon>
        <taxon>Postciliodesmatophora</taxon>
        <taxon>Heterotrichea</taxon>
        <taxon>Heterotrichida</taxon>
        <taxon>Stentoridae</taxon>
        <taxon>Stentor</taxon>
    </lineage>
</organism>
<dbReference type="Proteomes" id="UP000187209">
    <property type="component" value="Unassembled WGS sequence"/>
</dbReference>
<name>A0A1R2BS18_9CILI</name>
<reference evidence="1 2" key="1">
    <citation type="submission" date="2016-11" db="EMBL/GenBank/DDBJ databases">
        <title>The macronuclear genome of Stentor coeruleus: a giant cell with tiny introns.</title>
        <authorList>
            <person name="Slabodnick M."/>
            <person name="Ruby J.G."/>
            <person name="Reiff S.B."/>
            <person name="Swart E.C."/>
            <person name="Gosai S."/>
            <person name="Prabakaran S."/>
            <person name="Witkowska E."/>
            <person name="Larue G.E."/>
            <person name="Fisher S."/>
            <person name="Freeman R.M."/>
            <person name="Gunawardena J."/>
            <person name="Chu W."/>
            <person name="Stover N.A."/>
            <person name="Gregory B.D."/>
            <person name="Nowacki M."/>
            <person name="Derisi J."/>
            <person name="Roy S.W."/>
            <person name="Marshall W.F."/>
            <person name="Sood P."/>
        </authorList>
    </citation>
    <scope>NUCLEOTIDE SEQUENCE [LARGE SCALE GENOMIC DNA]</scope>
    <source>
        <strain evidence="1">WM001</strain>
    </source>
</reference>
<comment type="caution">
    <text evidence="1">The sequence shown here is derived from an EMBL/GenBank/DDBJ whole genome shotgun (WGS) entry which is preliminary data.</text>
</comment>
<dbReference type="EMBL" id="MPUH01000462">
    <property type="protein sequence ID" value="OMJ79598.1"/>
    <property type="molecule type" value="Genomic_DNA"/>
</dbReference>
<evidence type="ECO:0000313" key="2">
    <source>
        <dbReference type="Proteomes" id="UP000187209"/>
    </source>
</evidence>